<sequence>MDARPRDVLRRRRRVRHHGRRLRVRQPVRRGVRHADDGAEHRPVQQRRVVRGVLHDRVRHAQVADVQAGGLHHRHGHQLLPAQLRARRRQRRLVQPAAAALRHGPAGVGDHRRLQGRHRPRQLQEGALPAERRDQVHHQRPQLLRAGAGDQRGRQRRRGADVDQGLPHQLDGDEPELGRKLAEQRQPRRPEPLVPRQIRRRPRRHGQRRRAARVVVRRHVHVRGSVVLTRSVCISMLHETKFKRYSCNHLQLIGGQINQTIDREDHAACTARMMFLYVY</sequence>
<feature type="compositionally biased region" description="Basic and acidic residues" evidence="1">
    <location>
        <begin position="176"/>
        <end position="191"/>
    </location>
</feature>
<reference evidence="2" key="2">
    <citation type="submission" date="2018-03" db="EMBL/GenBank/DDBJ databases">
        <title>The Triticum urartu genome reveals the dynamic nature of wheat genome evolution.</title>
        <authorList>
            <person name="Ling H."/>
            <person name="Ma B."/>
            <person name="Shi X."/>
            <person name="Liu H."/>
            <person name="Dong L."/>
            <person name="Sun H."/>
            <person name="Cao Y."/>
            <person name="Gao Q."/>
            <person name="Zheng S."/>
            <person name="Li Y."/>
            <person name="Yu Y."/>
            <person name="Du H."/>
            <person name="Qi M."/>
            <person name="Li Y."/>
            <person name="Yu H."/>
            <person name="Cui Y."/>
            <person name="Wang N."/>
            <person name="Chen C."/>
            <person name="Wu H."/>
            <person name="Zhao Y."/>
            <person name="Zhang J."/>
            <person name="Li Y."/>
            <person name="Zhou W."/>
            <person name="Zhang B."/>
            <person name="Hu W."/>
            <person name="Eijk M."/>
            <person name="Tang J."/>
            <person name="Witsenboer H."/>
            <person name="Zhao S."/>
            <person name="Li Z."/>
            <person name="Zhang A."/>
            <person name="Wang D."/>
            <person name="Liang C."/>
        </authorList>
    </citation>
    <scope>NUCLEOTIDE SEQUENCE [LARGE SCALE GENOMIC DNA]</scope>
    <source>
        <strain evidence="2">cv. G1812</strain>
    </source>
</reference>
<dbReference type="Gramene" id="TuG1812G0300002028.01.T01">
    <property type="protein sequence ID" value="TuG1812G0300002028.01.T01"/>
    <property type="gene ID" value="TuG1812G0300002028.01"/>
</dbReference>
<organism evidence="2 3">
    <name type="scientific">Triticum urartu</name>
    <name type="common">Red wild einkorn</name>
    <name type="synonym">Crithodium urartu</name>
    <dbReference type="NCBI Taxonomy" id="4572"/>
    <lineage>
        <taxon>Eukaryota</taxon>
        <taxon>Viridiplantae</taxon>
        <taxon>Streptophyta</taxon>
        <taxon>Embryophyta</taxon>
        <taxon>Tracheophyta</taxon>
        <taxon>Spermatophyta</taxon>
        <taxon>Magnoliopsida</taxon>
        <taxon>Liliopsida</taxon>
        <taxon>Poales</taxon>
        <taxon>Poaceae</taxon>
        <taxon>BOP clade</taxon>
        <taxon>Pooideae</taxon>
        <taxon>Triticodae</taxon>
        <taxon>Triticeae</taxon>
        <taxon>Triticinae</taxon>
        <taxon>Triticum</taxon>
    </lineage>
</organism>
<reference evidence="2" key="3">
    <citation type="submission" date="2022-06" db="UniProtKB">
        <authorList>
            <consortium name="EnsemblPlants"/>
        </authorList>
    </citation>
    <scope>IDENTIFICATION</scope>
</reference>
<protein>
    <submittedName>
        <fullName evidence="2">Uncharacterized protein</fullName>
    </submittedName>
</protein>
<feature type="compositionally biased region" description="Basic residues" evidence="1">
    <location>
        <begin position="197"/>
        <end position="212"/>
    </location>
</feature>
<evidence type="ECO:0000256" key="1">
    <source>
        <dbReference type="SAM" id="MobiDB-lite"/>
    </source>
</evidence>
<dbReference type="EnsemblPlants" id="TuG1812G0300002028.01.T01">
    <property type="protein sequence ID" value="TuG1812G0300002028.01.T01"/>
    <property type="gene ID" value="TuG1812G0300002028.01"/>
</dbReference>
<name>A0A8R7PS28_TRIUA</name>
<feature type="region of interest" description="Disordered" evidence="1">
    <location>
        <begin position="87"/>
        <end position="212"/>
    </location>
</feature>
<evidence type="ECO:0000313" key="2">
    <source>
        <dbReference type="EnsemblPlants" id="TuG1812G0300002028.01.T01"/>
    </source>
</evidence>
<evidence type="ECO:0000313" key="3">
    <source>
        <dbReference type="Proteomes" id="UP000015106"/>
    </source>
</evidence>
<dbReference type="AlphaFoldDB" id="A0A8R7PS28"/>
<reference evidence="3" key="1">
    <citation type="journal article" date="2013" name="Nature">
        <title>Draft genome of the wheat A-genome progenitor Triticum urartu.</title>
        <authorList>
            <person name="Ling H.Q."/>
            <person name="Zhao S."/>
            <person name="Liu D."/>
            <person name="Wang J."/>
            <person name="Sun H."/>
            <person name="Zhang C."/>
            <person name="Fan H."/>
            <person name="Li D."/>
            <person name="Dong L."/>
            <person name="Tao Y."/>
            <person name="Gao C."/>
            <person name="Wu H."/>
            <person name="Li Y."/>
            <person name="Cui Y."/>
            <person name="Guo X."/>
            <person name="Zheng S."/>
            <person name="Wang B."/>
            <person name="Yu K."/>
            <person name="Liang Q."/>
            <person name="Yang W."/>
            <person name="Lou X."/>
            <person name="Chen J."/>
            <person name="Feng M."/>
            <person name="Jian J."/>
            <person name="Zhang X."/>
            <person name="Luo G."/>
            <person name="Jiang Y."/>
            <person name="Liu J."/>
            <person name="Wang Z."/>
            <person name="Sha Y."/>
            <person name="Zhang B."/>
            <person name="Wu H."/>
            <person name="Tang D."/>
            <person name="Shen Q."/>
            <person name="Xue P."/>
            <person name="Zou S."/>
            <person name="Wang X."/>
            <person name="Liu X."/>
            <person name="Wang F."/>
            <person name="Yang Y."/>
            <person name="An X."/>
            <person name="Dong Z."/>
            <person name="Zhang K."/>
            <person name="Zhang X."/>
            <person name="Luo M.C."/>
            <person name="Dvorak J."/>
            <person name="Tong Y."/>
            <person name="Wang J."/>
            <person name="Yang H."/>
            <person name="Li Z."/>
            <person name="Wang D."/>
            <person name="Zhang A."/>
            <person name="Wang J."/>
        </authorList>
    </citation>
    <scope>NUCLEOTIDE SEQUENCE</scope>
    <source>
        <strain evidence="3">cv. G1812</strain>
    </source>
</reference>
<dbReference type="Proteomes" id="UP000015106">
    <property type="component" value="Chromosome 3"/>
</dbReference>
<proteinExistence type="predicted"/>
<gene>
    <name evidence="2" type="primary">LOC125548262</name>
</gene>
<feature type="compositionally biased region" description="Low complexity" evidence="1">
    <location>
        <begin position="93"/>
        <end position="102"/>
    </location>
</feature>
<accession>A0A8R7PS28</accession>
<keyword evidence="3" id="KW-1185">Reference proteome</keyword>